<gene>
    <name evidence="2" type="ORF">GMD78_12765</name>
</gene>
<dbReference type="AlphaFoldDB" id="A0A6N8FIG0"/>
<evidence type="ECO:0000313" key="2">
    <source>
        <dbReference type="EMBL" id="MUK89245.1"/>
    </source>
</evidence>
<organism evidence="2 3">
    <name type="scientific">Ornithinibacillus caprae</name>
    <dbReference type="NCBI Taxonomy" id="2678566"/>
    <lineage>
        <taxon>Bacteria</taxon>
        <taxon>Bacillati</taxon>
        <taxon>Bacillota</taxon>
        <taxon>Bacilli</taxon>
        <taxon>Bacillales</taxon>
        <taxon>Bacillaceae</taxon>
        <taxon>Ornithinibacillus</taxon>
    </lineage>
</organism>
<evidence type="ECO:0000313" key="3">
    <source>
        <dbReference type="Proteomes" id="UP000469125"/>
    </source>
</evidence>
<keyword evidence="1" id="KW-0472">Membrane</keyword>
<accession>A0A6N8FIG0</accession>
<feature type="transmembrane region" description="Helical" evidence="1">
    <location>
        <begin position="137"/>
        <end position="158"/>
    </location>
</feature>
<dbReference type="InterPro" id="IPR021359">
    <property type="entry name" value="DUF2812"/>
</dbReference>
<dbReference type="Pfam" id="PF11193">
    <property type="entry name" value="DUF2812"/>
    <property type="match status" value="1"/>
</dbReference>
<evidence type="ECO:0000256" key="1">
    <source>
        <dbReference type="SAM" id="Phobius"/>
    </source>
</evidence>
<feature type="transmembrane region" description="Helical" evidence="1">
    <location>
        <begin position="112"/>
        <end position="131"/>
    </location>
</feature>
<dbReference type="EMBL" id="WOCA01000010">
    <property type="protein sequence ID" value="MUK89245.1"/>
    <property type="molecule type" value="Genomic_DNA"/>
</dbReference>
<reference evidence="2 3" key="1">
    <citation type="submission" date="2019-11" db="EMBL/GenBank/DDBJ databases">
        <authorList>
            <person name="Li X."/>
        </authorList>
    </citation>
    <scope>NUCLEOTIDE SEQUENCE [LARGE SCALE GENOMIC DNA]</scope>
    <source>
        <strain evidence="2 3">L9</strain>
    </source>
</reference>
<dbReference type="Proteomes" id="UP000469125">
    <property type="component" value="Unassembled WGS sequence"/>
</dbReference>
<proteinExistence type="predicted"/>
<keyword evidence="1" id="KW-0812">Transmembrane</keyword>
<dbReference type="RefSeq" id="WP_155669222.1">
    <property type="nucleotide sequence ID" value="NZ_WOCA01000010.1"/>
</dbReference>
<name>A0A6N8FIG0_9BACI</name>
<keyword evidence="1" id="KW-1133">Transmembrane helix</keyword>
<comment type="caution">
    <text evidence="2">The sequence shown here is derived from an EMBL/GenBank/DDBJ whole genome shotgun (WGS) entry which is preliminary data.</text>
</comment>
<protein>
    <submittedName>
        <fullName evidence="2">DUF2812 domain-containing protein</fullName>
    </submittedName>
</protein>
<sequence>MTVKKFRVFLASNLEKEEQWLTEMSRKGLHLKKYRFCMYYFDENLNESYIYQTDFRPDAEEEYFQLYRDAGWQHVGNALNLFHYFRTEADQSGIKKLYSDAESIKDSYKRMISFYITLFLLLLVSQIGIIATWNGYVLQYISLSIVSLVILLYLYMFWSFRNRMKFYKK</sequence>
<keyword evidence="3" id="KW-1185">Reference proteome</keyword>